<accession>A0A8T0FKA6</accession>
<gene>
    <name evidence="2" type="ORF">HNY73_005776</name>
</gene>
<protein>
    <submittedName>
        <fullName evidence="2">Uncharacterized protein</fullName>
    </submittedName>
</protein>
<dbReference type="EMBL" id="JABXBU010000011">
    <property type="protein sequence ID" value="KAF8790815.1"/>
    <property type="molecule type" value="Genomic_DNA"/>
</dbReference>
<evidence type="ECO:0000313" key="2">
    <source>
        <dbReference type="EMBL" id="KAF8790815.1"/>
    </source>
</evidence>
<feature type="compositionally biased region" description="Basic and acidic residues" evidence="1">
    <location>
        <begin position="58"/>
        <end position="144"/>
    </location>
</feature>
<feature type="compositionally biased region" description="Basic and acidic residues" evidence="1">
    <location>
        <begin position="160"/>
        <end position="172"/>
    </location>
</feature>
<dbReference type="Proteomes" id="UP000807504">
    <property type="component" value="Unassembled WGS sequence"/>
</dbReference>
<dbReference type="AlphaFoldDB" id="A0A8T0FKA6"/>
<organism evidence="2 3">
    <name type="scientific">Argiope bruennichi</name>
    <name type="common">Wasp spider</name>
    <name type="synonym">Aranea bruennichi</name>
    <dbReference type="NCBI Taxonomy" id="94029"/>
    <lineage>
        <taxon>Eukaryota</taxon>
        <taxon>Metazoa</taxon>
        <taxon>Ecdysozoa</taxon>
        <taxon>Arthropoda</taxon>
        <taxon>Chelicerata</taxon>
        <taxon>Arachnida</taxon>
        <taxon>Araneae</taxon>
        <taxon>Araneomorphae</taxon>
        <taxon>Entelegynae</taxon>
        <taxon>Araneoidea</taxon>
        <taxon>Araneidae</taxon>
        <taxon>Argiope</taxon>
    </lineage>
</organism>
<reference evidence="2" key="2">
    <citation type="submission" date="2020-06" db="EMBL/GenBank/DDBJ databases">
        <authorList>
            <person name="Sheffer M."/>
        </authorList>
    </citation>
    <scope>NUCLEOTIDE SEQUENCE</scope>
</reference>
<feature type="region of interest" description="Disordered" evidence="1">
    <location>
        <begin position="58"/>
        <end position="175"/>
    </location>
</feature>
<feature type="compositionally biased region" description="Polar residues" evidence="1">
    <location>
        <begin position="148"/>
        <end position="159"/>
    </location>
</feature>
<comment type="caution">
    <text evidence="2">The sequence shown here is derived from an EMBL/GenBank/DDBJ whole genome shotgun (WGS) entry which is preliminary data.</text>
</comment>
<evidence type="ECO:0000256" key="1">
    <source>
        <dbReference type="SAM" id="MobiDB-lite"/>
    </source>
</evidence>
<proteinExistence type="predicted"/>
<name>A0A8T0FKA6_ARGBR</name>
<sequence>MAFLAKFRKVDLTALAQELGIEITPADRVVNICGKIKSSPNFDEKFVKNQLEVIVQERETAEDRARKAEAEEKARTREAEKRARTREAEKRARTREAEKRARTREAEKRSRTEKLKKGLGTREAEKRSRTREAEERAFELEKLRITSAAETISVTSNRSENNKHRPGNDGERNLPAPLLAWRTAAESTGLAPSELVHAEFKDAESPIYEPWCAQETTPP</sequence>
<keyword evidence="3" id="KW-1185">Reference proteome</keyword>
<evidence type="ECO:0000313" key="3">
    <source>
        <dbReference type="Proteomes" id="UP000807504"/>
    </source>
</evidence>
<reference evidence="2" key="1">
    <citation type="journal article" date="2020" name="bioRxiv">
        <title>Chromosome-level reference genome of the European wasp spider Argiope bruennichi: a resource for studies on range expansion and evolutionary adaptation.</title>
        <authorList>
            <person name="Sheffer M.M."/>
            <person name="Hoppe A."/>
            <person name="Krehenwinkel H."/>
            <person name="Uhl G."/>
            <person name="Kuss A.W."/>
            <person name="Jensen L."/>
            <person name="Jensen C."/>
            <person name="Gillespie R.G."/>
            <person name="Hoff K.J."/>
            <person name="Prost S."/>
        </authorList>
    </citation>
    <scope>NUCLEOTIDE SEQUENCE</scope>
</reference>